<evidence type="ECO:0000259" key="1">
    <source>
        <dbReference type="PROSITE" id="PS51199"/>
    </source>
</evidence>
<dbReference type="Gene3D" id="3.40.50.300">
    <property type="entry name" value="P-loop containing nucleotide triphosphate hydrolases"/>
    <property type="match status" value="1"/>
</dbReference>
<comment type="caution">
    <text evidence="2">The sequence shown here is derived from an EMBL/GenBank/DDBJ whole genome shotgun (WGS) entry which is preliminary data.</text>
</comment>
<dbReference type="GO" id="GO:0005524">
    <property type="term" value="F:ATP binding"/>
    <property type="evidence" value="ECO:0007669"/>
    <property type="project" value="InterPro"/>
</dbReference>
<dbReference type="PANTHER" id="PTHR12873">
    <property type="entry name" value="T7-LIKE MITOCHONDRIAL DNA HELICASE"/>
    <property type="match status" value="1"/>
</dbReference>
<evidence type="ECO:0000313" key="3">
    <source>
        <dbReference type="Proteomes" id="UP000286415"/>
    </source>
</evidence>
<organism evidence="2 3">
    <name type="scientific">Clonorchis sinensis</name>
    <name type="common">Chinese liver fluke</name>
    <dbReference type="NCBI Taxonomy" id="79923"/>
    <lineage>
        <taxon>Eukaryota</taxon>
        <taxon>Metazoa</taxon>
        <taxon>Spiralia</taxon>
        <taxon>Lophotrochozoa</taxon>
        <taxon>Platyhelminthes</taxon>
        <taxon>Trematoda</taxon>
        <taxon>Digenea</taxon>
        <taxon>Opisthorchiida</taxon>
        <taxon>Opisthorchiata</taxon>
        <taxon>Opisthorchiidae</taxon>
        <taxon>Clonorchis</taxon>
    </lineage>
</organism>
<dbReference type="PANTHER" id="PTHR12873:SF0">
    <property type="entry name" value="TWINKLE MTDNA HELICASE"/>
    <property type="match status" value="1"/>
</dbReference>
<feature type="domain" description="SF4 helicase" evidence="1">
    <location>
        <begin position="21"/>
        <end position="274"/>
    </location>
</feature>
<sequence>MRIVRLNGDLLLKAVNEIVKVTEHQGVPWARFTELNRILKGFRPHEMTILSGHTGVGKTTFLCEYSLDLAEQGVATLWGSFEMPLRKICRTLIHQYAGENLSIASPLRVAQWASMFSEAVPMCFMNYHGSQPETEVFKTMEEGVQKFGVEHILIDNLQFLLGAGGYQFEERFHRQDRFVQKLRNFASQNKVHLTIVAHPRKADSDRKLTISSLYGGGKLSQEADNILLLQTETETAYPKKYLQVVKNRYDGTMGSLDLIFHKDRLSFRPRAKELVVQATAHDSV</sequence>
<dbReference type="GO" id="GO:0005739">
    <property type="term" value="C:mitochondrion"/>
    <property type="evidence" value="ECO:0007669"/>
    <property type="project" value="TreeGrafter"/>
</dbReference>
<proteinExistence type="predicted"/>
<gene>
    <name evidence="2" type="ORF">CSKR_100494</name>
</gene>
<protein>
    <submittedName>
        <fullName evidence="2">Twinkle protein, mitochondrial</fullName>
    </submittedName>
</protein>
<dbReference type="Pfam" id="PF13481">
    <property type="entry name" value="AAA_25"/>
    <property type="match status" value="1"/>
</dbReference>
<dbReference type="PROSITE" id="PS51199">
    <property type="entry name" value="SF4_HELICASE"/>
    <property type="match status" value="1"/>
</dbReference>
<accession>A0A8T1MU84</accession>
<dbReference type="OrthoDB" id="275278at2759"/>
<dbReference type="Proteomes" id="UP000286415">
    <property type="component" value="Unassembled WGS sequence"/>
</dbReference>
<reference evidence="2 3" key="2">
    <citation type="journal article" date="2021" name="Genomics">
        <title>High-quality reference genome for Clonorchis sinensis.</title>
        <authorList>
            <person name="Young N.D."/>
            <person name="Stroehlein A.J."/>
            <person name="Kinkar L."/>
            <person name="Wang T."/>
            <person name="Sohn W.M."/>
            <person name="Chang B.C.H."/>
            <person name="Kaur P."/>
            <person name="Weisz D."/>
            <person name="Dudchenko O."/>
            <person name="Aiden E.L."/>
            <person name="Korhonen P.K."/>
            <person name="Gasser R.B."/>
        </authorList>
    </citation>
    <scope>NUCLEOTIDE SEQUENCE [LARGE SCALE GENOMIC DNA]</scope>
    <source>
        <strain evidence="2">Cs-k2</strain>
    </source>
</reference>
<reference evidence="2 3" key="1">
    <citation type="journal article" date="2018" name="Biotechnol. Adv.">
        <title>Improved genomic resources and new bioinformatic workflow for the carcinogenic parasite Clonorchis sinensis: Biotechnological implications.</title>
        <authorList>
            <person name="Wang D."/>
            <person name="Korhonen P.K."/>
            <person name="Gasser R.B."/>
            <person name="Young N.D."/>
        </authorList>
    </citation>
    <scope>NUCLEOTIDE SEQUENCE [LARGE SCALE GENOMIC DNA]</scope>
    <source>
        <strain evidence="2">Cs-k2</strain>
    </source>
</reference>
<dbReference type="InterPro" id="IPR027032">
    <property type="entry name" value="Twinkle-like"/>
</dbReference>
<dbReference type="GO" id="GO:0043139">
    <property type="term" value="F:5'-3' DNA helicase activity"/>
    <property type="evidence" value="ECO:0007669"/>
    <property type="project" value="InterPro"/>
</dbReference>
<dbReference type="GO" id="GO:0006264">
    <property type="term" value="P:mitochondrial DNA replication"/>
    <property type="evidence" value="ECO:0007669"/>
    <property type="project" value="TreeGrafter"/>
</dbReference>
<keyword evidence="3" id="KW-1185">Reference proteome</keyword>
<dbReference type="GO" id="GO:0003697">
    <property type="term" value="F:single-stranded DNA binding"/>
    <property type="evidence" value="ECO:0007669"/>
    <property type="project" value="InterPro"/>
</dbReference>
<dbReference type="EMBL" id="NIRI02000042">
    <property type="protein sequence ID" value="KAG5452569.1"/>
    <property type="molecule type" value="Genomic_DNA"/>
</dbReference>
<name>A0A8T1MU84_CLOSI</name>
<dbReference type="InterPro" id="IPR027417">
    <property type="entry name" value="P-loop_NTPase"/>
</dbReference>
<dbReference type="InterPro" id="IPR007694">
    <property type="entry name" value="DNA_helicase_DnaB-like_C"/>
</dbReference>
<evidence type="ECO:0000313" key="2">
    <source>
        <dbReference type="EMBL" id="KAG5452569.1"/>
    </source>
</evidence>
<dbReference type="SUPFAM" id="SSF52540">
    <property type="entry name" value="P-loop containing nucleoside triphosphate hydrolases"/>
    <property type="match status" value="1"/>
</dbReference>
<dbReference type="AlphaFoldDB" id="A0A8T1MU84"/>